<sequence length="43" mass="5216">FIDNEIHSCRMEFVDLVPSLFYIPWFLLLNKITIQMEWTPLDS</sequence>
<dbReference type="AlphaFoldDB" id="A0AAN8FBV4"/>
<accession>A0AAN8FBV4</accession>
<gene>
    <name evidence="1" type="ORF">GCK32_016354</name>
</gene>
<organism evidence="1 2">
    <name type="scientific">Trichostrongylus colubriformis</name>
    <name type="common">Black scour worm</name>
    <dbReference type="NCBI Taxonomy" id="6319"/>
    <lineage>
        <taxon>Eukaryota</taxon>
        <taxon>Metazoa</taxon>
        <taxon>Ecdysozoa</taxon>
        <taxon>Nematoda</taxon>
        <taxon>Chromadorea</taxon>
        <taxon>Rhabditida</taxon>
        <taxon>Rhabditina</taxon>
        <taxon>Rhabditomorpha</taxon>
        <taxon>Strongyloidea</taxon>
        <taxon>Trichostrongylidae</taxon>
        <taxon>Trichostrongylus</taxon>
    </lineage>
</organism>
<evidence type="ECO:0000313" key="2">
    <source>
        <dbReference type="Proteomes" id="UP001331761"/>
    </source>
</evidence>
<comment type="caution">
    <text evidence="1">The sequence shown here is derived from an EMBL/GenBank/DDBJ whole genome shotgun (WGS) entry which is preliminary data.</text>
</comment>
<reference evidence="1 2" key="1">
    <citation type="submission" date="2019-10" db="EMBL/GenBank/DDBJ databases">
        <title>Assembly and Annotation for the nematode Trichostrongylus colubriformis.</title>
        <authorList>
            <person name="Martin J."/>
        </authorList>
    </citation>
    <scope>NUCLEOTIDE SEQUENCE [LARGE SCALE GENOMIC DNA]</scope>
    <source>
        <strain evidence="1">G859</strain>
        <tissue evidence="1">Whole worm</tissue>
    </source>
</reference>
<protein>
    <submittedName>
        <fullName evidence="1">Uncharacterized protein</fullName>
    </submittedName>
</protein>
<dbReference type="Proteomes" id="UP001331761">
    <property type="component" value="Unassembled WGS sequence"/>
</dbReference>
<dbReference type="EMBL" id="WIXE01011315">
    <property type="protein sequence ID" value="KAK5976836.1"/>
    <property type="molecule type" value="Genomic_DNA"/>
</dbReference>
<proteinExistence type="predicted"/>
<feature type="non-terminal residue" evidence="1">
    <location>
        <position position="1"/>
    </location>
</feature>
<name>A0AAN8FBV4_TRICO</name>
<evidence type="ECO:0000313" key="1">
    <source>
        <dbReference type="EMBL" id="KAK5976836.1"/>
    </source>
</evidence>
<keyword evidence="2" id="KW-1185">Reference proteome</keyword>